<dbReference type="Proteomes" id="UP001501005">
    <property type="component" value="Unassembled WGS sequence"/>
</dbReference>
<evidence type="ECO:0000313" key="2">
    <source>
        <dbReference type="EMBL" id="GAA0910756.1"/>
    </source>
</evidence>
<proteinExistence type="predicted"/>
<feature type="compositionally biased region" description="Basic and acidic residues" evidence="1">
    <location>
        <begin position="57"/>
        <end position="71"/>
    </location>
</feature>
<accession>A0ABN1NLJ0</accession>
<keyword evidence="3" id="KW-1185">Reference proteome</keyword>
<comment type="caution">
    <text evidence="2">The sequence shown here is derived from an EMBL/GenBank/DDBJ whole genome shotgun (WGS) entry which is preliminary data.</text>
</comment>
<name>A0ABN1NLJ0_9ACTN</name>
<gene>
    <name evidence="2" type="ORF">GCM10009549_20970</name>
</gene>
<evidence type="ECO:0000313" key="3">
    <source>
        <dbReference type="Proteomes" id="UP001501005"/>
    </source>
</evidence>
<dbReference type="EMBL" id="BAAAHG010000012">
    <property type="protein sequence ID" value="GAA0910756.1"/>
    <property type="molecule type" value="Genomic_DNA"/>
</dbReference>
<protein>
    <submittedName>
        <fullName evidence="2">Uncharacterized protein</fullName>
    </submittedName>
</protein>
<organism evidence="2 3">
    <name type="scientific">Streptomyces thermoalcalitolerans</name>
    <dbReference type="NCBI Taxonomy" id="65605"/>
    <lineage>
        <taxon>Bacteria</taxon>
        <taxon>Bacillati</taxon>
        <taxon>Actinomycetota</taxon>
        <taxon>Actinomycetes</taxon>
        <taxon>Kitasatosporales</taxon>
        <taxon>Streptomycetaceae</taxon>
        <taxon>Streptomyces</taxon>
    </lineage>
</organism>
<feature type="compositionally biased region" description="Basic and acidic residues" evidence="1">
    <location>
        <begin position="26"/>
        <end position="47"/>
    </location>
</feature>
<reference evidence="2 3" key="1">
    <citation type="journal article" date="2019" name="Int. J. Syst. Evol. Microbiol.">
        <title>The Global Catalogue of Microorganisms (GCM) 10K type strain sequencing project: providing services to taxonomists for standard genome sequencing and annotation.</title>
        <authorList>
            <consortium name="The Broad Institute Genomics Platform"/>
            <consortium name="The Broad Institute Genome Sequencing Center for Infectious Disease"/>
            <person name="Wu L."/>
            <person name="Ma J."/>
        </authorList>
    </citation>
    <scope>NUCLEOTIDE SEQUENCE [LARGE SCALE GENOMIC DNA]</scope>
    <source>
        <strain evidence="2 3">JCM 10673</strain>
    </source>
</reference>
<evidence type="ECO:0000256" key="1">
    <source>
        <dbReference type="SAM" id="MobiDB-lite"/>
    </source>
</evidence>
<sequence>MKPVQSPGPDAVRGAAGGRGGGEVVRAGREVGFRRHGSRFRERKDMEGDMEEDMEKDAEKDRERTGKSSRG</sequence>
<feature type="region of interest" description="Disordered" evidence="1">
    <location>
        <begin position="1"/>
        <end position="71"/>
    </location>
</feature>